<accession>G5SGN6</accession>
<dbReference type="Proteomes" id="UP000003536">
    <property type="component" value="Unassembled WGS sequence"/>
</dbReference>
<comment type="caution">
    <text evidence="1">The sequence shown here is derived from an EMBL/GenBank/DDBJ whole genome shotgun (WGS) entry which is preliminary data.</text>
</comment>
<protein>
    <submittedName>
        <fullName evidence="1">Uncharacterized protein</fullName>
    </submittedName>
</protein>
<dbReference type="AlphaFoldDB" id="G5SGN6"/>
<sequence>MIKSVVEETKGESGLCCASQKGQYKFTLEYLITLRVSAMIKASRALQGAGLDKYGASRALALISTVWFT</sequence>
<dbReference type="PATRIC" id="fig|913086.3.peg.3627"/>
<proteinExistence type="predicted"/>
<evidence type="ECO:0000313" key="2">
    <source>
        <dbReference type="Proteomes" id="UP000003536"/>
    </source>
</evidence>
<name>G5SGN6_SALET</name>
<dbReference type="EMBL" id="AFCX01001540">
    <property type="protein sequence ID" value="EHC99951.1"/>
    <property type="molecule type" value="Genomic_DNA"/>
</dbReference>
<evidence type="ECO:0000313" key="1">
    <source>
        <dbReference type="EMBL" id="EHC99951.1"/>
    </source>
</evidence>
<reference evidence="1 2" key="1">
    <citation type="journal article" date="2011" name="BMC Genomics">
        <title>Genome sequencing reveals diversification of virulence factor content and possible host adaptation in distinct subpopulations of Salmonella enterica.</title>
        <authorList>
            <person name="den Bakker H.C."/>
            <person name="Moreno Switt A.I."/>
            <person name="Govoni G."/>
            <person name="Cummings C.A."/>
            <person name="Ranieri M.L."/>
            <person name="Degoricija L."/>
            <person name="Hoelzer K."/>
            <person name="Rodriguez-Rivera L.D."/>
            <person name="Brown S."/>
            <person name="Bolchacova E."/>
            <person name="Furtado M.R."/>
            <person name="Wiedmann M."/>
        </authorList>
    </citation>
    <scope>NUCLEOTIDE SEQUENCE [LARGE SCALE GENOMIC DNA]</scope>
    <source>
        <strain evidence="1 2">A4-580</strain>
    </source>
</reference>
<organism evidence="1 2">
    <name type="scientific">Salmonella enterica subsp. enterica serovar Wandsworth str. A4-580</name>
    <dbReference type="NCBI Taxonomy" id="913086"/>
    <lineage>
        <taxon>Bacteria</taxon>
        <taxon>Pseudomonadati</taxon>
        <taxon>Pseudomonadota</taxon>
        <taxon>Gammaproteobacteria</taxon>
        <taxon>Enterobacterales</taxon>
        <taxon>Enterobacteriaceae</taxon>
        <taxon>Salmonella</taxon>
    </lineage>
</organism>
<gene>
    <name evidence="1" type="ORF">LTSEWAN_4715</name>
</gene>